<dbReference type="RefSeq" id="WP_275476514.1">
    <property type="nucleotide sequence ID" value="NZ_CP162940.1"/>
</dbReference>
<dbReference type="EMBL" id="JBDXSU010000009">
    <property type="protein sequence ID" value="MFB5191054.1"/>
    <property type="molecule type" value="Genomic_DNA"/>
</dbReference>
<name>A0ABV5AFP3_9BACL</name>
<proteinExistence type="predicted"/>
<reference evidence="1 2" key="1">
    <citation type="journal article" date="2024" name="Int. J. Mol. Sci.">
        <title>Exploration of Alicyclobacillus spp. Genome in Search of Antibiotic Resistance.</title>
        <authorList>
            <person name="Bucka-Kolendo J."/>
            <person name="Kiousi D.E."/>
            <person name="Dekowska A."/>
            <person name="Mikolajczuk-Szczyrba A."/>
            <person name="Karadedos D.M."/>
            <person name="Michael P."/>
            <person name="Galanis A."/>
            <person name="Sokolowska B."/>
        </authorList>
    </citation>
    <scope>NUCLEOTIDE SEQUENCE [LARGE SCALE GENOMIC DNA]</scope>
    <source>
        <strain evidence="1 2">KKP 3000</strain>
    </source>
</reference>
<evidence type="ECO:0000313" key="2">
    <source>
        <dbReference type="Proteomes" id="UP001579974"/>
    </source>
</evidence>
<accession>A0ABV5AFP3</accession>
<organism evidence="1 2">
    <name type="scientific">Alicyclobacillus fastidiosus</name>
    <dbReference type="NCBI Taxonomy" id="392011"/>
    <lineage>
        <taxon>Bacteria</taxon>
        <taxon>Bacillati</taxon>
        <taxon>Bacillota</taxon>
        <taxon>Bacilli</taxon>
        <taxon>Bacillales</taxon>
        <taxon>Alicyclobacillaceae</taxon>
        <taxon>Alicyclobacillus</taxon>
    </lineage>
</organism>
<gene>
    <name evidence="1" type="ORF">KKP3000_004552</name>
</gene>
<dbReference type="Proteomes" id="UP001579974">
    <property type="component" value="Unassembled WGS sequence"/>
</dbReference>
<protein>
    <submittedName>
        <fullName evidence="1">Uncharacterized protein</fullName>
    </submittedName>
</protein>
<evidence type="ECO:0000313" key="1">
    <source>
        <dbReference type="EMBL" id="MFB5191054.1"/>
    </source>
</evidence>
<keyword evidence="2" id="KW-1185">Reference proteome</keyword>
<sequence>MASSQHAIHCPKCNNTSFREERIVQLDSSVVIRKDLPVQGRTLAETYRYICVQCNEILTHE</sequence>
<comment type="caution">
    <text evidence="1">The sequence shown here is derived from an EMBL/GenBank/DDBJ whole genome shotgun (WGS) entry which is preliminary data.</text>
</comment>